<organism evidence="1 2">
    <name type="scientific">Maricaulis maris (strain MCS10)</name>
    <name type="common">Caulobacter maris</name>
    <dbReference type="NCBI Taxonomy" id="394221"/>
    <lineage>
        <taxon>Bacteria</taxon>
        <taxon>Pseudomonadati</taxon>
        <taxon>Pseudomonadota</taxon>
        <taxon>Alphaproteobacteria</taxon>
        <taxon>Maricaulales</taxon>
        <taxon>Maricaulaceae</taxon>
        <taxon>Maricaulis</taxon>
    </lineage>
</organism>
<name>Q0AMY7_MARMM</name>
<gene>
    <name evidence="1" type="ordered locus">Mmar10_2058</name>
</gene>
<evidence type="ECO:0008006" key="3">
    <source>
        <dbReference type="Google" id="ProtNLM"/>
    </source>
</evidence>
<dbReference type="HOGENOM" id="CLU_1164756_0_0_5"/>
<evidence type="ECO:0000313" key="1">
    <source>
        <dbReference type="EMBL" id="ABI66350.1"/>
    </source>
</evidence>
<proteinExistence type="predicted"/>
<evidence type="ECO:0000313" key="2">
    <source>
        <dbReference type="Proteomes" id="UP000001964"/>
    </source>
</evidence>
<reference evidence="1 2" key="1">
    <citation type="submission" date="2006-08" db="EMBL/GenBank/DDBJ databases">
        <title>Complete sequence of Maricaulis maris MCS10.</title>
        <authorList>
            <consortium name="US DOE Joint Genome Institute"/>
            <person name="Copeland A."/>
            <person name="Lucas S."/>
            <person name="Lapidus A."/>
            <person name="Barry K."/>
            <person name="Detter J.C."/>
            <person name="Glavina del Rio T."/>
            <person name="Hammon N."/>
            <person name="Israni S."/>
            <person name="Dalin E."/>
            <person name="Tice H."/>
            <person name="Pitluck S."/>
            <person name="Saunders E."/>
            <person name="Brettin T."/>
            <person name="Bruce D."/>
            <person name="Han C."/>
            <person name="Tapia R."/>
            <person name="Gilna P."/>
            <person name="Schmutz J."/>
            <person name="Larimer F."/>
            <person name="Land M."/>
            <person name="Hauser L."/>
            <person name="Kyrpides N."/>
            <person name="Mikhailova N."/>
            <person name="Viollier P."/>
            <person name="Stephens C."/>
            <person name="Richardson P."/>
        </authorList>
    </citation>
    <scope>NUCLEOTIDE SEQUENCE [LARGE SCALE GENOMIC DNA]</scope>
    <source>
        <strain evidence="1 2">MCS10</strain>
    </source>
</reference>
<dbReference type="AlphaFoldDB" id="Q0AMY7"/>
<dbReference type="SUPFAM" id="SSF69318">
    <property type="entry name" value="Integrin alpha N-terminal domain"/>
    <property type="match status" value="1"/>
</dbReference>
<dbReference type="KEGG" id="mmr:Mmar10_2058"/>
<accession>Q0AMY7</accession>
<dbReference type="EMBL" id="CP000449">
    <property type="protein sequence ID" value="ABI66350.1"/>
    <property type="molecule type" value="Genomic_DNA"/>
</dbReference>
<sequence length="238" mass="25147">MLASVAGQVGAQDAPTIEILTVPAGSGAALNPFHCLVGPRSFQLDDETELIVSAQRVAGDVRVLLYARRDGEVRLEPVWNGSVATTYETMGGLLRLGVRDFNADGQDELVIANLRWHGAEHWLLSQSEDGRWRTILSATGFTVLGVESRVGLVQEGGVTSVWGRDASGEETCWHWRDGASIDGATRTPGRCGHGAGQGDLIGRPLGTVFLASPSGWEEALARLASRLADAGASAICDG</sequence>
<keyword evidence="2" id="KW-1185">Reference proteome</keyword>
<protein>
    <recommendedName>
        <fullName evidence="3">FG-GAP repeat protein</fullName>
    </recommendedName>
</protein>
<dbReference type="Proteomes" id="UP000001964">
    <property type="component" value="Chromosome"/>
</dbReference>
<dbReference type="InterPro" id="IPR028994">
    <property type="entry name" value="Integrin_alpha_N"/>
</dbReference>